<dbReference type="InterPro" id="IPR044925">
    <property type="entry name" value="His-Me_finger_sf"/>
</dbReference>
<dbReference type="GO" id="GO:0016787">
    <property type="term" value="F:hydrolase activity"/>
    <property type="evidence" value="ECO:0007669"/>
    <property type="project" value="InterPro"/>
</dbReference>
<accession>A0A8C4TA48</accession>
<dbReference type="InterPro" id="IPR001604">
    <property type="entry name" value="Endo_G_ENPP1-like_dom"/>
</dbReference>
<dbReference type="SUPFAM" id="SSF54060">
    <property type="entry name" value="His-Me finger endonucleases"/>
    <property type="match status" value="1"/>
</dbReference>
<keyword evidence="1" id="KW-0472">Membrane</keyword>
<dbReference type="GeneTree" id="ENSGT01030000234592"/>
<dbReference type="GO" id="GO:0046872">
    <property type="term" value="F:metal ion binding"/>
    <property type="evidence" value="ECO:0007669"/>
    <property type="project" value="InterPro"/>
</dbReference>
<evidence type="ECO:0000313" key="3">
    <source>
        <dbReference type="Ensembl" id="ENSECRP00000027740.1"/>
    </source>
</evidence>
<reference evidence="3" key="2">
    <citation type="submission" date="2025-09" db="UniProtKB">
        <authorList>
            <consortium name="Ensembl"/>
        </authorList>
    </citation>
    <scope>IDENTIFICATION</scope>
</reference>
<dbReference type="Ensembl" id="ENSECRT00000028318.1">
    <property type="protein sequence ID" value="ENSECRP00000027740.1"/>
    <property type="gene ID" value="ENSECRG00000018767.1"/>
</dbReference>
<dbReference type="GO" id="GO:0003676">
    <property type="term" value="F:nucleic acid binding"/>
    <property type="evidence" value="ECO:0007669"/>
    <property type="project" value="InterPro"/>
</dbReference>
<keyword evidence="4" id="KW-1185">Reference proteome</keyword>
<keyword evidence="1" id="KW-0812">Transmembrane</keyword>
<feature type="domain" description="DNA/RNA non-specific endonuclease/pyrophosphatase/phosphodiesterase" evidence="2">
    <location>
        <begin position="49"/>
        <end position="198"/>
    </location>
</feature>
<feature type="transmembrane region" description="Helical" evidence="1">
    <location>
        <begin position="6"/>
        <end position="27"/>
    </location>
</feature>
<dbReference type="InterPro" id="IPR039015">
    <property type="entry name" value="ENDOD1"/>
</dbReference>
<protein>
    <recommendedName>
        <fullName evidence="2">DNA/RNA non-specific endonuclease/pyrophosphatase/phosphodiesterase domain-containing protein</fullName>
    </recommendedName>
</protein>
<evidence type="ECO:0000259" key="2">
    <source>
        <dbReference type="Pfam" id="PF01223"/>
    </source>
</evidence>
<dbReference type="InterPro" id="IPR044929">
    <property type="entry name" value="DNA/RNA_non-sp_Endonuclease_sf"/>
</dbReference>
<proteinExistence type="predicted"/>
<sequence length="205" mass="23498">MCSPEGFLPVILMPGVLLLDLFLGQTFTCNNFFHKAMEPMGLIPPKAAQICQTYTNRIYFATIYDQEHRIPISSAYLYNKGGKNCGSDSWFLEAMNLKSDCNESNCLSLECHTPLSKQKKSQAVSEDDKNIYHYDQGHLSPCMHHTDEGKKIAMFTLTNVVPEFKELKNKEWSHYENQEMEKFEKGCYKTHVIVGVVRGENIKKK</sequence>
<dbReference type="Pfam" id="PF01223">
    <property type="entry name" value="Endonuclease_NS"/>
    <property type="match status" value="1"/>
</dbReference>
<name>A0A8C4TA48_ERPCA</name>
<reference evidence="3" key="1">
    <citation type="submission" date="2025-08" db="UniProtKB">
        <authorList>
            <consortium name="Ensembl"/>
        </authorList>
    </citation>
    <scope>IDENTIFICATION</scope>
</reference>
<dbReference type="Gene3D" id="3.40.570.10">
    <property type="entry name" value="Extracellular Endonuclease, subunit A"/>
    <property type="match status" value="1"/>
</dbReference>
<dbReference type="Proteomes" id="UP000694620">
    <property type="component" value="Unassembled WGS sequence"/>
</dbReference>
<dbReference type="PANTHER" id="PTHR21472">
    <property type="entry name" value="ENDONUCLEASE DOMAIN-CONTAINING 1 PROTEIN ENDOD1"/>
    <property type="match status" value="1"/>
</dbReference>
<dbReference type="AlphaFoldDB" id="A0A8C4TA48"/>
<evidence type="ECO:0000313" key="4">
    <source>
        <dbReference type="Proteomes" id="UP000694620"/>
    </source>
</evidence>
<keyword evidence="1" id="KW-1133">Transmembrane helix</keyword>
<organism evidence="3 4">
    <name type="scientific">Erpetoichthys calabaricus</name>
    <name type="common">Rope fish</name>
    <name type="synonym">Calamoichthys calabaricus</name>
    <dbReference type="NCBI Taxonomy" id="27687"/>
    <lineage>
        <taxon>Eukaryota</taxon>
        <taxon>Metazoa</taxon>
        <taxon>Chordata</taxon>
        <taxon>Craniata</taxon>
        <taxon>Vertebrata</taxon>
        <taxon>Euteleostomi</taxon>
        <taxon>Actinopterygii</taxon>
        <taxon>Polypteriformes</taxon>
        <taxon>Polypteridae</taxon>
        <taxon>Erpetoichthys</taxon>
    </lineage>
</organism>
<dbReference type="PANTHER" id="PTHR21472:SF26">
    <property type="entry name" value="ENDONUCLEASE DOMAIN CONTAINING 1"/>
    <property type="match status" value="1"/>
</dbReference>
<evidence type="ECO:0000256" key="1">
    <source>
        <dbReference type="SAM" id="Phobius"/>
    </source>
</evidence>